<dbReference type="KEGG" id="aprc:113851313"/>
<reference evidence="2" key="1">
    <citation type="journal article" date="2019" name="Toxins">
        <title>Detection of Abrin-Like and Prepropulchellin-Like Toxin Genes and Transcripts Using Whole Genome Sequencing and Full-Length Transcript Sequencing of Abrus precatorius.</title>
        <authorList>
            <person name="Hovde B.T."/>
            <person name="Daligault H.E."/>
            <person name="Hanschen E.R."/>
            <person name="Kunde Y.A."/>
            <person name="Johnson M.B."/>
            <person name="Starkenburg S.R."/>
            <person name="Johnson S.L."/>
        </authorList>
    </citation>
    <scope>NUCLEOTIDE SEQUENCE [LARGE SCALE GENOMIC DNA]</scope>
</reference>
<accession>A0A8B8K3F7</accession>
<feature type="compositionally biased region" description="Polar residues" evidence="1">
    <location>
        <begin position="444"/>
        <end position="453"/>
    </location>
</feature>
<organism evidence="2 3">
    <name type="scientific">Abrus precatorius</name>
    <name type="common">Indian licorice</name>
    <name type="synonym">Glycine abrus</name>
    <dbReference type="NCBI Taxonomy" id="3816"/>
    <lineage>
        <taxon>Eukaryota</taxon>
        <taxon>Viridiplantae</taxon>
        <taxon>Streptophyta</taxon>
        <taxon>Embryophyta</taxon>
        <taxon>Tracheophyta</taxon>
        <taxon>Spermatophyta</taxon>
        <taxon>Magnoliopsida</taxon>
        <taxon>eudicotyledons</taxon>
        <taxon>Gunneridae</taxon>
        <taxon>Pentapetalae</taxon>
        <taxon>rosids</taxon>
        <taxon>fabids</taxon>
        <taxon>Fabales</taxon>
        <taxon>Fabaceae</taxon>
        <taxon>Papilionoideae</taxon>
        <taxon>50 kb inversion clade</taxon>
        <taxon>NPAAA clade</taxon>
        <taxon>indigoferoid/millettioid clade</taxon>
        <taxon>Abreae</taxon>
        <taxon>Abrus</taxon>
    </lineage>
</organism>
<feature type="compositionally biased region" description="Basic residues" evidence="1">
    <location>
        <begin position="243"/>
        <end position="252"/>
    </location>
</feature>
<feature type="compositionally biased region" description="Low complexity" evidence="1">
    <location>
        <begin position="904"/>
        <end position="913"/>
    </location>
</feature>
<proteinExistence type="predicted"/>
<feature type="compositionally biased region" description="Polar residues" evidence="1">
    <location>
        <begin position="756"/>
        <end position="765"/>
    </location>
</feature>
<name>A0A8B8K3F7_ABRPR</name>
<dbReference type="OrthoDB" id="1093005at2759"/>
<feature type="compositionally biased region" description="Basic and acidic residues" evidence="1">
    <location>
        <begin position="719"/>
        <end position="730"/>
    </location>
</feature>
<feature type="compositionally biased region" description="Basic residues" evidence="1">
    <location>
        <begin position="472"/>
        <end position="481"/>
    </location>
</feature>
<keyword evidence="2" id="KW-1185">Reference proteome</keyword>
<evidence type="ECO:0000256" key="1">
    <source>
        <dbReference type="SAM" id="MobiDB-lite"/>
    </source>
</evidence>
<feature type="compositionally biased region" description="Polar residues" evidence="1">
    <location>
        <begin position="619"/>
        <end position="631"/>
    </location>
</feature>
<feature type="region of interest" description="Disordered" evidence="1">
    <location>
        <begin position="827"/>
        <end position="1088"/>
    </location>
</feature>
<feature type="compositionally biased region" description="Basic and acidic residues" evidence="1">
    <location>
        <begin position="516"/>
        <end position="538"/>
    </location>
</feature>
<feature type="compositionally biased region" description="Basic and acidic residues" evidence="1">
    <location>
        <begin position="1029"/>
        <end position="1050"/>
    </location>
</feature>
<feature type="region of interest" description="Disordered" evidence="1">
    <location>
        <begin position="582"/>
        <end position="657"/>
    </location>
</feature>
<dbReference type="RefSeq" id="XP_027337578.1">
    <property type="nucleotide sequence ID" value="XM_027481777.1"/>
</dbReference>
<feature type="compositionally biased region" description="Basic and acidic residues" evidence="1">
    <location>
        <begin position="388"/>
        <end position="403"/>
    </location>
</feature>
<reference evidence="3" key="2">
    <citation type="submission" date="2025-08" db="UniProtKB">
        <authorList>
            <consortium name="RefSeq"/>
        </authorList>
    </citation>
    <scope>IDENTIFICATION</scope>
    <source>
        <tissue evidence="3">Young leaves</tissue>
    </source>
</reference>
<evidence type="ECO:0000313" key="3">
    <source>
        <dbReference type="RefSeq" id="XP_027337578.1"/>
    </source>
</evidence>
<feature type="compositionally biased region" description="Basic and acidic residues" evidence="1">
    <location>
        <begin position="850"/>
        <end position="860"/>
    </location>
</feature>
<evidence type="ECO:0000313" key="2">
    <source>
        <dbReference type="Proteomes" id="UP000694853"/>
    </source>
</evidence>
<dbReference type="GeneID" id="113851313"/>
<protein>
    <submittedName>
        <fullName evidence="3">Uncharacterized protein LOC113851313</fullName>
    </submittedName>
</protein>
<gene>
    <name evidence="3" type="primary">LOC113851313</name>
</gene>
<feature type="compositionally biased region" description="Polar residues" evidence="1">
    <location>
        <begin position="827"/>
        <end position="849"/>
    </location>
</feature>
<feature type="compositionally biased region" description="Basic and acidic residues" evidence="1">
    <location>
        <begin position="482"/>
        <end position="509"/>
    </location>
</feature>
<dbReference type="AlphaFoldDB" id="A0A8B8K3F7"/>
<feature type="region of interest" description="Disordered" evidence="1">
    <location>
        <begin position="372"/>
        <end position="403"/>
    </location>
</feature>
<feature type="region of interest" description="Disordered" evidence="1">
    <location>
        <begin position="230"/>
        <end position="260"/>
    </location>
</feature>
<feature type="region of interest" description="Disordered" evidence="1">
    <location>
        <begin position="719"/>
        <end position="807"/>
    </location>
</feature>
<feature type="compositionally biased region" description="Acidic residues" evidence="1">
    <location>
        <begin position="731"/>
        <end position="740"/>
    </location>
</feature>
<feature type="compositionally biased region" description="Polar residues" evidence="1">
    <location>
        <begin position="971"/>
        <end position="989"/>
    </location>
</feature>
<feature type="compositionally biased region" description="Basic and acidic residues" evidence="1">
    <location>
        <begin position="1072"/>
        <end position="1088"/>
    </location>
</feature>
<feature type="region of interest" description="Disordered" evidence="1">
    <location>
        <begin position="442"/>
        <end position="563"/>
    </location>
</feature>
<sequence length="1088" mass="120048">MAIPNTNVVFVDTNLDTHLALVVSDLDTVSDLKKKILLEHPLCFPKIGQIQIHGIKVKRKGYFYHLSDSMLVRSAFSGSIKSWFLVVDASELRECAQNEQLFSHGSPKKVACLGIANNALIGSGDNVVDFPSKRVSSFDNFQLLQLENKRDGDEEIPVASPCVSEHSGEEAIKNFDAGVQLSGDKGTGIPLPGSIPEKEDGYIVNRELPSLHIECEVDESGKGINDECNTCEEGPSISVPRPREKKKRKSKRKKEDTVCDYDSKDDAAASVDNPLSFLSKKASSFQAPQLENKQAEKVEIPVVGPCVLEHTREVVKNLNKDINSSGNNDPDIPVTKNNCLVNHELPGSHAECRADETKKGIKDDCIVCEEGNSKSVSNPKKKKKSKRKKEDTMQNNTSKEKDASVVGLGNYIVHQDNVVVTNPSENADKEVIKETEVLKELQHTDCNSNNSKNDIVAAVSKKEASEPGPAASKKHRKRKRSLIRDSKELLEVETAYQKDEVQKSDEAHKEIKKSKDHVELNNDNSRDVVEYKLNKVTEDTLDTTPPAKKKKKGKEKNGEKSLSKAMLIDDFEVDNASHHFLEDQQRIKNSSADQSAGHFNDTDPLGTNVQGQKRKGKRNSSNPQETPVVTSSRKDKEAYHSSIQRGVQDEISEDGLFSKDISMSKTTVDNMEIGTDACKEGIQSTEERTGNYEGNSDIEIELPRSDVDELMEPTEDNENVIHDHCHKNEDVQIEGAEEGDVSPQNDPKLMLLDKSAPSNQDNTDANIRELNVTSKVVDVNGMTEPVKPEKEKRGMGKSKNSGGGSILREGVGLVDVFGSETVTVKSLNGTSCDPMSGNTYTKENTLNQTEGKRIQQEEVKGTILSATDKEDDFNADNAGSLVQIKTKSNAEHVDKRQRKKSSKKQTSISKSISNMLTKDQVRDGEKPSPSSDSGTCDKPSVEVTKKSMSTSMKSTKKSSKTILEPVRLESSDSQFNSWSNDAAQHSTRLSGEKDDNNLEAPSKTLKVNPDQQFSSQKQQHEANLSDDALVDKRNGTDRTGIEPMTRKNMDGLETTNGKNHLEGLSSSQQLSSKEEHDVHSRIHPDKKV</sequence>
<dbReference type="Proteomes" id="UP000694853">
    <property type="component" value="Unplaced"/>
</dbReference>